<keyword evidence="1" id="KW-0472">Membrane</keyword>
<keyword evidence="4" id="KW-1185">Reference proteome</keyword>
<dbReference type="PANTHER" id="PTHR43283:SF14">
    <property type="entry name" value="BLL8153 PROTEIN"/>
    <property type="match status" value="1"/>
</dbReference>
<proteinExistence type="predicted"/>
<dbReference type="InterPro" id="IPR050789">
    <property type="entry name" value="Diverse_Enzym_Activities"/>
</dbReference>
<accession>A0ABW8XZQ2</accession>
<dbReference type="Gene3D" id="3.40.710.10">
    <property type="entry name" value="DD-peptidase/beta-lactamase superfamily"/>
    <property type="match status" value="1"/>
</dbReference>
<dbReference type="RefSeq" id="WP_408086697.1">
    <property type="nucleotide sequence ID" value="NZ_JBELPY010000001.1"/>
</dbReference>
<evidence type="ECO:0000256" key="1">
    <source>
        <dbReference type="SAM" id="Phobius"/>
    </source>
</evidence>
<dbReference type="InterPro" id="IPR001466">
    <property type="entry name" value="Beta-lactam-related"/>
</dbReference>
<dbReference type="Pfam" id="PF00144">
    <property type="entry name" value="Beta-lactamase"/>
    <property type="match status" value="1"/>
</dbReference>
<comment type="caution">
    <text evidence="3">The sequence shown here is derived from an EMBL/GenBank/DDBJ whole genome shotgun (WGS) entry which is preliminary data.</text>
</comment>
<sequence>MKKILISISLGISSIIALIYLSGYGYIFKAIGINLKKGPLTPSIDDGKKFPFRKIPNSQPKVWKKSRDYNKQQLSKRLTDELKKTRASSLLIIKNNELLYEKYWKDHQPSSLMNSFSMTKGFLAILTGCAIDDGYLESEDQLISTVFPQYKKSKYGKHLTFRHLMTMQGGFDWDEEYRHPFAENSKQYFVADLAKQTFDIEIKEMPGQKYEYQSVSAQLLGMALSKITGKHLSDYISEKIWKPLGMEFPGKWSTDEKGMEKAFCCVHATARDFAKIGQLILQSGMWEGKQLINAEYCKRMLKPTPENDAFCYTIWTGEKNHQEKQCWFFYGFLGQFIIMIPEKNMVIVKTGLYNKLEVDQKKRPLQVKILIDELI</sequence>
<keyword evidence="1" id="KW-0812">Transmembrane</keyword>
<reference evidence="3 4" key="1">
    <citation type="submission" date="2024-06" db="EMBL/GenBank/DDBJ databases">
        <authorList>
            <person name="Kaempfer P."/>
            <person name="Viver T."/>
        </authorList>
    </citation>
    <scope>NUCLEOTIDE SEQUENCE [LARGE SCALE GENOMIC DNA]</scope>
    <source>
        <strain evidence="3 4">ST-37</strain>
    </source>
</reference>
<dbReference type="EMBL" id="JBELPY010000001">
    <property type="protein sequence ID" value="MFL9832621.1"/>
    <property type="molecule type" value="Genomic_DNA"/>
</dbReference>
<dbReference type="SUPFAM" id="SSF56601">
    <property type="entry name" value="beta-lactamase/transpeptidase-like"/>
    <property type="match status" value="1"/>
</dbReference>
<organism evidence="3 4">
    <name type="scientific">Chryseobacterium terrae</name>
    <dbReference type="NCBI Taxonomy" id="3163299"/>
    <lineage>
        <taxon>Bacteria</taxon>
        <taxon>Pseudomonadati</taxon>
        <taxon>Bacteroidota</taxon>
        <taxon>Flavobacteriia</taxon>
        <taxon>Flavobacteriales</taxon>
        <taxon>Weeksellaceae</taxon>
        <taxon>Chryseobacterium group</taxon>
        <taxon>Chryseobacterium</taxon>
    </lineage>
</organism>
<dbReference type="PANTHER" id="PTHR43283">
    <property type="entry name" value="BETA-LACTAMASE-RELATED"/>
    <property type="match status" value="1"/>
</dbReference>
<dbReference type="InterPro" id="IPR012338">
    <property type="entry name" value="Beta-lactam/transpept-like"/>
</dbReference>
<evidence type="ECO:0000313" key="4">
    <source>
        <dbReference type="Proteomes" id="UP001629058"/>
    </source>
</evidence>
<feature type="transmembrane region" description="Helical" evidence="1">
    <location>
        <begin position="6"/>
        <end position="27"/>
    </location>
</feature>
<evidence type="ECO:0000259" key="2">
    <source>
        <dbReference type="Pfam" id="PF00144"/>
    </source>
</evidence>
<dbReference type="Proteomes" id="UP001629058">
    <property type="component" value="Unassembled WGS sequence"/>
</dbReference>
<feature type="domain" description="Beta-lactamase-related" evidence="2">
    <location>
        <begin position="79"/>
        <end position="349"/>
    </location>
</feature>
<gene>
    <name evidence="3" type="ORF">ABS765_01100</name>
</gene>
<dbReference type="GO" id="GO:0016787">
    <property type="term" value="F:hydrolase activity"/>
    <property type="evidence" value="ECO:0007669"/>
    <property type="project" value="UniProtKB-KW"/>
</dbReference>
<evidence type="ECO:0000313" key="3">
    <source>
        <dbReference type="EMBL" id="MFL9832621.1"/>
    </source>
</evidence>
<name>A0ABW8XZQ2_9FLAO</name>
<keyword evidence="3" id="KW-0378">Hydrolase</keyword>
<keyword evidence="1" id="KW-1133">Transmembrane helix</keyword>
<dbReference type="EC" id="3.-.-.-" evidence="3"/>
<protein>
    <submittedName>
        <fullName evidence="3">Serine hydrolase</fullName>
        <ecNumber evidence="3">3.-.-.-</ecNumber>
    </submittedName>
</protein>